<dbReference type="GO" id="GO:0022625">
    <property type="term" value="C:cytosolic large ribosomal subunit"/>
    <property type="evidence" value="ECO:0007669"/>
    <property type="project" value="TreeGrafter"/>
</dbReference>
<dbReference type="GO" id="GO:0006412">
    <property type="term" value="P:translation"/>
    <property type="evidence" value="ECO:0007669"/>
    <property type="project" value="InterPro"/>
</dbReference>
<dbReference type="Gene3D" id="1.10.1620.10">
    <property type="entry name" value="Ribosomal protein L39e"/>
    <property type="match status" value="1"/>
</dbReference>
<dbReference type="InterPro" id="IPR020083">
    <property type="entry name" value="Ribosomal_eL39_CS"/>
</dbReference>
<sequence>PSNKSFKTKRILGKAQKQNRPIPQWIRMRTGNTINWNAKRRHWRRTKLNL</sequence>
<evidence type="ECO:0000256" key="6">
    <source>
        <dbReference type="SAM" id="MobiDB-lite"/>
    </source>
</evidence>
<dbReference type="GO" id="GO:0003735">
    <property type="term" value="F:structural constituent of ribosome"/>
    <property type="evidence" value="ECO:0007669"/>
    <property type="project" value="InterPro"/>
</dbReference>
<evidence type="ECO:0000313" key="8">
    <source>
        <dbReference type="EMBL" id="KAI8582761.1"/>
    </source>
</evidence>
<keyword evidence="3" id="KW-0687">Ribonucleoprotein</keyword>
<accession>A0AAD5E0K7</accession>
<proteinExistence type="inferred from homology"/>
<dbReference type="AlphaFoldDB" id="A0AAD5E0K7"/>
<dbReference type="PANTHER" id="PTHR19970">
    <property type="entry name" value="RIBOSOMAL PROTEIN L39E"/>
    <property type="match status" value="1"/>
</dbReference>
<dbReference type="GeneID" id="75909471"/>
<dbReference type="PANTHER" id="PTHR19970:SF0">
    <property type="entry name" value="LARGE RIBOSOMAL SUBUNIT PROTEIN EL39"/>
    <property type="match status" value="1"/>
</dbReference>
<dbReference type="FunFam" id="1.10.1620.10:FF:000001">
    <property type="entry name" value="60S ribosomal protein-like L39"/>
    <property type="match status" value="1"/>
</dbReference>
<dbReference type="Pfam" id="PF00832">
    <property type="entry name" value="Ribosomal_L39"/>
    <property type="match status" value="1"/>
</dbReference>
<dbReference type="EMBL" id="MU620976">
    <property type="protein sequence ID" value="KAI8575593.1"/>
    <property type="molecule type" value="Genomic_DNA"/>
</dbReference>
<comment type="caution">
    <text evidence="7">The sequence shown here is derived from an EMBL/GenBank/DDBJ whole genome shotgun (WGS) entry which is preliminary data.</text>
</comment>
<reference evidence="7" key="1">
    <citation type="submission" date="2021-06" db="EMBL/GenBank/DDBJ databases">
        <authorList>
            <consortium name="DOE Joint Genome Institute"/>
            <person name="Mondo S.J."/>
            <person name="Amses K.R."/>
            <person name="Simmons D.R."/>
            <person name="Longcore J.E."/>
            <person name="Seto K."/>
            <person name="Alves G.H."/>
            <person name="Bonds A.E."/>
            <person name="Quandt C.A."/>
            <person name="Davis W.J."/>
            <person name="Chang Y."/>
            <person name="Letcher P.M."/>
            <person name="Powell M.J."/>
            <person name="Kuo A."/>
            <person name="Labutti K."/>
            <person name="Pangilinan J."/>
            <person name="Andreopoulos W."/>
            <person name="Tritt A."/>
            <person name="Riley R."/>
            <person name="Hundley H."/>
            <person name="Johnson J."/>
            <person name="Lipzen A."/>
            <person name="Barry K."/>
            <person name="Berbee M.L."/>
            <person name="Buchler N.E."/>
            <person name="Grigoriev I.V."/>
            <person name="Spatafora J.W."/>
            <person name="Stajich J.E."/>
            <person name="James T.Y."/>
        </authorList>
    </citation>
    <scope>NUCLEOTIDE SEQUENCE</scope>
    <source>
        <strain evidence="7">AG</strain>
    </source>
</reference>
<evidence type="ECO:0000313" key="9">
    <source>
        <dbReference type="Proteomes" id="UP001206595"/>
    </source>
</evidence>
<dbReference type="RefSeq" id="XP_051447765.1">
    <property type="nucleotide sequence ID" value="XM_051584121.1"/>
</dbReference>
<evidence type="ECO:0000256" key="2">
    <source>
        <dbReference type="ARBA" id="ARBA00022980"/>
    </source>
</evidence>
<evidence type="ECO:0000256" key="1">
    <source>
        <dbReference type="ARBA" id="ARBA00009339"/>
    </source>
</evidence>
<dbReference type="PROSITE" id="PS00051">
    <property type="entry name" value="RIBOSOMAL_L39E"/>
    <property type="match status" value="1"/>
</dbReference>
<reference evidence="7" key="2">
    <citation type="journal article" date="2022" name="Proc. Natl. Acad. Sci. U.S.A.">
        <title>Diploid-dominant life cycles characterize the early evolution of Fungi.</title>
        <authorList>
            <person name="Amses K.R."/>
            <person name="Simmons D.R."/>
            <person name="Longcore J.E."/>
            <person name="Mondo S.J."/>
            <person name="Seto K."/>
            <person name="Jeronimo G.H."/>
            <person name="Bonds A.E."/>
            <person name="Quandt C.A."/>
            <person name="Davis W.J."/>
            <person name="Chang Y."/>
            <person name="Federici B.A."/>
            <person name="Kuo A."/>
            <person name="LaButti K."/>
            <person name="Pangilinan J."/>
            <person name="Andreopoulos W."/>
            <person name="Tritt A."/>
            <person name="Riley R."/>
            <person name="Hundley H."/>
            <person name="Johnson J."/>
            <person name="Lipzen A."/>
            <person name="Barry K."/>
            <person name="Lang B.F."/>
            <person name="Cuomo C.A."/>
            <person name="Buchler N.E."/>
            <person name="Grigoriev I.V."/>
            <person name="Spatafora J.W."/>
            <person name="Stajich J.E."/>
            <person name="James T.Y."/>
        </authorList>
    </citation>
    <scope>NUCLEOTIDE SEQUENCE</scope>
    <source>
        <strain evidence="7">AG</strain>
    </source>
</reference>
<evidence type="ECO:0000313" key="7">
    <source>
        <dbReference type="EMBL" id="KAI8575593.1"/>
    </source>
</evidence>
<protein>
    <recommendedName>
        <fullName evidence="4">Large ribosomal subunit protein eL39</fullName>
    </recommendedName>
    <alternativeName>
        <fullName evidence="5">60S ribosomal protein L39</fullName>
    </alternativeName>
</protein>
<evidence type="ECO:0000256" key="4">
    <source>
        <dbReference type="ARBA" id="ARBA00035234"/>
    </source>
</evidence>
<comment type="similarity">
    <text evidence="1">Belongs to the eukaryotic ribosomal protein eL39 family.</text>
</comment>
<dbReference type="EMBL" id="MU620899">
    <property type="protein sequence ID" value="KAI8582761.1"/>
    <property type="molecule type" value="Genomic_DNA"/>
</dbReference>
<feature type="region of interest" description="Disordered" evidence="6">
    <location>
        <begin position="1"/>
        <end position="21"/>
    </location>
</feature>
<name>A0AAD5E0K7_UMBRA</name>
<feature type="compositionally biased region" description="Basic residues" evidence="6">
    <location>
        <begin position="1"/>
        <end position="12"/>
    </location>
</feature>
<keyword evidence="2" id="KW-0689">Ribosomal protein</keyword>
<evidence type="ECO:0000256" key="3">
    <source>
        <dbReference type="ARBA" id="ARBA00023274"/>
    </source>
</evidence>
<gene>
    <name evidence="8" type="ORF">K450DRAFT_170627</name>
    <name evidence="7" type="ORF">K450DRAFT_180588</name>
</gene>
<dbReference type="SUPFAM" id="SSF48662">
    <property type="entry name" value="Ribosomal protein L39e"/>
    <property type="match status" value="1"/>
</dbReference>
<dbReference type="Proteomes" id="UP001206595">
    <property type="component" value="Unassembled WGS sequence"/>
</dbReference>
<dbReference type="InterPro" id="IPR023626">
    <property type="entry name" value="Ribosomal_eL39_dom_sf"/>
</dbReference>
<organism evidence="7 9">
    <name type="scientific">Umbelopsis ramanniana AG</name>
    <dbReference type="NCBI Taxonomy" id="1314678"/>
    <lineage>
        <taxon>Eukaryota</taxon>
        <taxon>Fungi</taxon>
        <taxon>Fungi incertae sedis</taxon>
        <taxon>Mucoromycota</taxon>
        <taxon>Mucoromycotina</taxon>
        <taxon>Umbelopsidomycetes</taxon>
        <taxon>Umbelopsidales</taxon>
        <taxon>Umbelopsidaceae</taxon>
        <taxon>Umbelopsis</taxon>
    </lineage>
</organism>
<feature type="non-terminal residue" evidence="7">
    <location>
        <position position="50"/>
    </location>
</feature>
<evidence type="ECO:0000256" key="5">
    <source>
        <dbReference type="ARBA" id="ARBA00035339"/>
    </source>
</evidence>
<dbReference type="InterPro" id="IPR000077">
    <property type="entry name" value="Ribosomal_eL39"/>
</dbReference>
<keyword evidence="9" id="KW-1185">Reference proteome</keyword>